<dbReference type="AlphaFoldDB" id="A0ABD0PRT1"/>
<sequence length="67" mass="7229">TERLISSPSMSSNGSSSTLRPPFFSQLSGQTFYNNEYGQLSEEGVCDFFSSSDQAVYEGACLATSNL</sequence>
<name>A0ABD0PRT1_CIRMR</name>
<feature type="non-terminal residue" evidence="2">
    <location>
        <position position="1"/>
    </location>
</feature>
<protein>
    <submittedName>
        <fullName evidence="2">Uncharacterized protein</fullName>
    </submittedName>
</protein>
<gene>
    <name evidence="2" type="ORF">M9458_029074</name>
</gene>
<evidence type="ECO:0000313" key="2">
    <source>
        <dbReference type="EMBL" id="KAL0176744.1"/>
    </source>
</evidence>
<evidence type="ECO:0000313" key="3">
    <source>
        <dbReference type="Proteomes" id="UP001529510"/>
    </source>
</evidence>
<dbReference type="EMBL" id="JAMKFB020000014">
    <property type="protein sequence ID" value="KAL0176744.1"/>
    <property type="molecule type" value="Genomic_DNA"/>
</dbReference>
<reference evidence="2 3" key="1">
    <citation type="submission" date="2024-05" db="EMBL/GenBank/DDBJ databases">
        <title>Genome sequencing and assembly of Indian major carp, Cirrhinus mrigala (Hamilton, 1822).</title>
        <authorList>
            <person name="Mohindra V."/>
            <person name="Chowdhury L.M."/>
            <person name="Lal K."/>
            <person name="Jena J.K."/>
        </authorList>
    </citation>
    <scope>NUCLEOTIDE SEQUENCE [LARGE SCALE GENOMIC DNA]</scope>
    <source>
        <strain evidence="2">CM1030</strain>
        <tissue evidence="2">Blood</tissue>
    </source>
</reference>
<feature type="compositionally biased region" description="Low complexity" evidence="1">
    <location>
        <begin position="1"/>
        <end position="17"/>
    </location>
</feature>
<accession>A0ABD0PRT1</accession>
<organism evidence="2 3">
    <name type="scientific">Cirrhinus mrigala</name>
    <name type="common">Mrigala</name>
    <dbReference type="NCBI Taxonomy" id="683832"/>
    <lineage>
        <taxon>Eukaryota</taxon>
        <taxon>Metazoa</taxon>
        <taxon>Chordata</taxon>
        <taxon>Craniata</taxon>
        <taxon>Vertebrata</taxon>
        <taxon>Euteleostomi</taxon>
        <taxon>Actinopterygii</taxon>
        <taxon>Neopterygii</taxon>
        <taxon>Teleostei</taxon>
        <taxon>Ostariophysi</taxon>
        <taxon>Cypriniformes</taxon>
        <taxon>Cyprinidae</taxon>
        <taxon>Labeoninae</taxon>
        <taxon>Labeonini</taxon>
        <taxon>Cirrhinus</taxon>
    </lineage>
</organism>
<keyword evidence="3" id="KW-1185">Reference proteome</keyword>
<proteinExistence type="predicted"/>
<feature type="region of interest" description="Disordered" evidence="1">
    <location>
        <begin position="1"/>
        <end position="22"/>
    </location>
</feature>
<comment type="caution">
    <text evidence="2">The sequence shown here is derived from an EMBL/GenBank/DDBJ whole genome shotgun (WGS) entry which is preliminary data.</text>
</comment>
<dbReference type="Proteomes" id="UP001529510">
    <property type="component" value="Unassembled WGS sequence"/>
</dbReference>
<evidence type="ECO:0000256" key="1">
    <source>
        <dbReference type="SAM" id="MobiDB-lite"/>
    </source>
</evidence>